<accession>A0A820PD39</accession>
<feature type="non-terminal residue" evidence="1">
    <location>
        <position position="1"/>
    </location>
</feature>
<evidence type="ECO:0000313" key="1">
    <source>
        <dbReference type="EMBL" id="CAF4403300.1"/>
    </source>
</evidence>
<sequence>DMVRCIDNKTEDNATASHHNVSKDDLVSCIYNEPKDDETAWAHNAT</sequence>
<organism evidence="1 2">
    <name type="scientific">Adineta steineri</name>
    <dbReference type="NCBI Taxonomy" id="433720"/>
    <lineage>
        <taxon>Eukaryota</taxon>
        <taxon>Metazoa</taxon>
        <taxon>Spiralia</taxon>
        <taxon>Gnathifera</taxon>
        <taxon>Rotifera</taxon>
        <taxon>Eurotatoria</taxon>
        <taxon>Bdelloidea</taxon>
        <taxon>Adinetida</taxon>
        <taxon>Adinetidae</taxon>
        <taxon>Adineta</taxon>
    </lineage>
</organism>
<name>A0A820PD39_9BILA</name>
<comment type="caution">
    <text evidence="1">The sequence shown here is derived from an EMBL/GenBank/DDBJ whole genome shotgun (WGS) entry which is preliminary data.</text>
</comment>
<reference evidence="1" key="1">
    <citation type="submission" date="2021-02" db="EMBL/GenBank/DDBJ databases">
        <authorList>
            <person name="Nowell W R."/>
        </authorList>
    </citation>
    <scope>NUCLEOTIDE SEQUENCE</scope>
</reference>
<dbReference type="EMBL" id="CAJOAZ010026677">
    <property type="protein sequence ID" value="CAF4403300.1"/>
    <property type="molecule type" value="Genomic_DNA"/>
</dbReference>
<dbReference type="Proteomes" id="UP000663844">
    <property type="component" value="Unassembled WGS sequence"/>
</dbReference>
<gene>
    <name evidence="1" type="ORF">OXD698_LOCUS51584</name>
</gene>
<proteinExistence type="predicted"/>
<protein>
    <submittedName>
        <fullName evidence="1">Uncharacterized protein</fullName>
    </submittedName>
</protein>
<evidence type="ECO:0000313" key="2">
    <source>
        <dbReference type="Proteomes" id="UP000663844"/>
    </source>
</evidence>
<dbReference type="AlphaFoldDB" id="A0A820PD39"/>